<evidence type="ECO:0000256" key="5">
    <source>
        <dbReference type="ARBA" id="ARBA00023163"/>
    </source>
</evidence>
<reference evidence="10" key="1">
    <citation type="submission" date="2021-08" db="EMBL/GenBank/DDBJ databases">
        <title>WGS assembly of Ceratopteris richardii.</title>
        <authorList>
            <person name="Marchant D.B."/>
            <person name="Chen G."/>
            <person name="Jenkins J."/>
            <person name="Shu S."/>
            <person name="Leebens-Mack J."/>
            <person name="Grimwood J."/>
            <person name="Schmutz J."/>
            <person name="Soltis P."/>
            <person name="Soltis D."/>
            <person name="Chen Z.-H."/>
        </authorList>
    </citation>
    <scope>NUCLEOTIDE SEQUENCE</scope>
    <source>
        <strain evidence="10">Whitten #5841</strain>
        <tissue evidence="10">Leaf</tissue>
    </source>
</reference>
<evidence type="ECO:0000259" key="9">
    <source>
        <dbReference type="PROSITE" id="PS51294"/>
    </source>
</evidence>
<dbReference type="PANTHER" id="PTHR47994:SF5">
    <property type="entry name" value="F14D16.11-RELATED"/>
    <property type="match status" value="1"/>
</dbReference>
<feature type="domain" description="Myb-like" evidence="8">
    <location>
        <begin position="9"/>
        <end position="61"/>
    </location>
</feature>
<feature type="compositionally biased region" description="Polar residues" evidence="7">
    <location>
        <begin position="381"/>
        <end position="400"/>
    </location>
</feature>
<dbReference type="PROSITE" id="PS50090">
    <property type="entry name" value="MYB_LIKE"/>
    <property type="match status" value="2"/>
</dbReference>
<feature type="domain" description="HTH myb-type" evidence="9">
    <location>
        <begin position="9"/>
        <end position="61"/>
    </location>
</feature>
<feature type="region of interest" description="Disordered" evidence="7">
    <location>
        <begin position="373"/>
        <end position="402"/>
    </location>
</feature>
<evidence type="ECO:0000313" key="10">
    <source>
        <dbReference type="EMBL" id="KAH7373110.1"/>
    </source>
</evidence>
<dbReference type="InterPro" id="IPR009057">
    <property type="entry name" value="Homeodomain-like_sf"/>
</dbReference>
<evidence type="ECO:0000256" key="7">
    <source>
        <dbReference type="SAM" id="MobiDB-lite"/>
    </source>
</evidence>
<keyword evidence="3" id="KW-0805">Transcription regulation</keyword>
<dbReference type="Pfam" id="PF00249">
    <property type="entry name" value="Myb_DNA-binding"/>
    <property type="match status" value="2"/>
</dbReference>
<accession>A0A8T2SYL1</accession>
<dbReference type="SUPFAM" id="SSF46689">
    <property type="entry name" value="Homeodomain-like"/>
    <property type="match status" value="1"/>
</dbReference>
<evidence type="ECO:0000259" key="8">
    <source>
        <dbReference type="PROSITE" id="PS50090"/>
    </source>
</evidence>
<dbReference type="OrthoDB" id="2143914at2759"/>
<dbReference type="FunFam" id="1.10.10.60:FF:000001">
    <property type="entry name" value="MYB-related transcription factor"/>
    <property type="match status" value="1"/>
</dbReference>
<name>A0A8T2SYL1_CERRI</name>
<comment type="subcellular location">
    <subcellularLocation>
        <location evidence="1">Nucleus</location>
    </subcellularLocation>
</comment>
<evidence type="ECO:0000256" key="3">
    <source>
        <dbReference type="ARBA" id="ARBA00023015"/>
    </source>
</evidence>
<dbReference type="GO" id="GO:0051707">
    <property type="term" value="P:response to other organism"/>
    <property type="evidence" value="ECO:0007669"/>
    <property type="project" value="UniProtKB-ARBA"/>
</dbReference>
<evidence type="ECO:0000256" key="2">
    <source>
        <dbReference type="ARBA" id="ARBA00022737"/>
    </source>
</evidence>
<gene>
    <name evidence="10" type="ORF">KP509_17G037700</name>
</gene>
<dbReference type="InterPro" id="IPR017930">
    <property type="entry name" value="Myb_dom"/>
</dbReference>
<keyword evidence="4" id="KW-0238">DNA-binding</keyword>
<dbReference type="InterPro" id="IPR015495">
    <property type="entry name" value="Myb_TF_plants"/>
</dbReference>
<organism evidence="10 11">
    <name type="scientific">Ceratopteris richardii</name>
    <name type="common">Triangle waterfern</name>
    <dbReference type="NCBI Taxonomy" id="49495"/>
    <lineage>
        <taxon>Eukaryota</taxon>
        <taxon>Viridiplantae</taxon>
        <taxon>Streptophyta</taxon>
        <taxon>Embryophyta</taxon>
        <taxon>Tracheophyta</taxon>
        <taxon>Polypodiopsida</taxon>
        <taxon>Polypodiidae</taxon>
        <taxon>Polypodiales</taxon>
        <taxon>Pteridineae</taxon>
        <taxon>Pteridaceae</taxon>
        <taxon>Parkerioideae</taxon>
        <taxon>Ceratopteris</taxon>
    </lineage>
</organism>
<dbReference type="GO" id="GO:0000976">
    <property type="term" value="F:transcription cis-regulatory region binding"/>
    <property type="evidence" value="ECO:0007669"/>
    <property type="project" value="UniProtKB-ARBA"/>
</dbReference>
<feature type="compositionally biased region" description="Polar residues" evidence="7">
    <location>
        <begin position="476"/>
        <end position="495"/>
    </location>
</feature>
<dbReference type="EMBL" id="CM035422">
    <property type="protein sequence ID" value="KAH7373110.1"/>
    <property type="molecule type" value="Genomic_DNA"/>
</dbReference>
<evidence type="ECO:0000256" key="4">
    <source>
        <dbReference type="ARBA" id="ARBA00023125"/>
    </source>
</evidence>
<dbReference type="AlphaFoldDB" id="A0A8T2SYL1"/>
<dbReference type="InterPro" id="IPR001005">
    <property type="entry name" value="SANT/Myb"/>
</dbReference>
<dbReference type="Gene3D" id="1.10.10.60">
    <property type="entry name" value="Homeodomain-like"/>
    <property type="match status" value="2"/>
</dbReference>
<feature type="region of interest" description="Disordered" evidence="7">
    <location>
        <begin position="472"/>
        <end position="495"/>
    </location>
</feature>
<dbReference type="FunFam" id="1.10.10.60:FF:000394">
    <property type="entry name" value="MYB transcription factor"/>
    <property type="match status" value="1"/>
</dbReference>
<feature type="domain" description="HTH myb-type" evidence="9">
    <location>
        <begin position="62"/>
        <end position="116"/>
    </location>
</feature>
<comment type="caution">
    <text evidence="10">The sequence shown here is derived from an EMBL/GenBank/DDBJ whole genome shotgun (WGS) entry which is preliminary data.</text>
</comment>
<sequence>MGRAPCCDKVGLNRGAWTREEDAKLVQYIKVNGEGNWRALPKAAGLLRCGKSCRLRWINYLRPDLKRGNITEDEDTLIIKLHSMLGNRWSMIARRLPGRTDNEIKNYWNTHLKKKLKAMGIDPHTHQPLIAAEPSKPDSSSFSTAMLSSQKLLDYPDRSPRGSLNRNPNLGRAENVLSPFPLSYQYPYSQQQHYADCDGRPLKHQASMQAHIDDFKRRNMDKYQINEFLSCRSISSATSIVADSSATNSCNAATQCRLDYKARPMFNLECNNHGKPYAMMSHAQETTASSAVPGFMNMLSQYFVAAPSLPPATCSTGVSGSTTVTRCSTPSPLSSKSFSPVGSCNHPPASVISGNLGFSAPSKDHVSKFSASARHAKRTDTQPSEGSCSIQSQPLSTTQVTEEDHSFPVVAKVEIPSPLESRPTLRDPPIQALQPLVNGFYPNQAFTMHKGLSMPEAIASGNWGSCTARTGDTGKSELTSESDVTIHKSSTSQVPSLFSRNTAAVKGERNGGKARNAHSSKPILRLEVGNTDNDNSFLPMEMDGNDVHTAVMTPDAHETSLPASASMPSEVGILDLWDLDLTLSRPLEDDLPEMHDHMQLLPTPTHLEPFLNLWTSSSANPWLSVHNPTEIQAHTPRQQDQRV</sequence>
<dbReference type="PANTHER" id="PTHR47994">
    <property type="entry name" value="F14D16.11-RELATED"/>
    <property type="match status" value="1"/>
</dbReference>
<evidence type="ECO:0000256" key="6">
    <source>
        <dbReference type="ARBA" id="ARBA00023242"/>
    </source>
</evidence>
<feature type="domain" description="Myb-like" evidence="8">
    <location>
        <begin position="62"/>
        <end position="112"/>
    </location>
</feature>
<keyword evidence="2" id="KW-0677">Repeat</keyword>
<dbReference type="Proteomes" id="UP000825935">
    <property type="component" value="Chromosome 17"/>
</dbReference>
<protein>
    <submittedName>
        <fullName evidence="10">Uncharacterized protein</fullName>
    </submittedName>
</protein>
<keyword evidence="11" id="KW-1185">Reference proteome</keyword>
<keyword evidence="6" id="KW-0539">Nucleus</keyword>
<dbReference type="SMART" id="SM00717">
    <property type="entry name" value="SANT"/>
    <property type="match status" value="2"/>
</dbReference>
<dbReference type="PROSITE" id="PS51294">
    <property type="entry name" value="HTH_MYB"/>
    <property type="match status" value="2"/>
</dbReference>
<evidence type="ECO:0000313" key="11">
    <source>
        <dbReference type="Proteomes" id="UP000825935"/>
    </source>
</evidence>
<evidence type="ECO:0000256" key="1">
    <source>
        <dbReference type="ARBA" id="ARBA00004123"/>
    </source>
</evidence>
<proteinExistence type="predicted"/>
<keyword evidence="5" id="KW-0804">Transcription</keyword>
<dbReference type="CDD" id="cd00167">
    <property type="entry name" value="SANT"/>
    <property type="match status" value="2"/>
</dbReference>
<dbReference type="GO" id="GO:0005634">
    <property type="term" value="C:nucleus"/>
    <property type="evidence" value="ECO:0007669"/>
    <property type="project" value="UniProtKB-SubCell"/>
</dbReference>